<dbReference type="SUPFAM" id="SSF52129">
    <property type="entry name" value="Caspase-like"/>
    <property type="match status" value="1"/>
</dbReference>
<dbReference type="Pfam" id="PF00656">
    <property type="entry name" value="Peptidase_C14"/>
    <property type="match status" value="1"/>
</dbReference>
<dbReference type="RefSeq" id="WP_152265648.1">
    <property type="nucleotide sequence ID" value="NZ_VOKX01000116.1"/>
</dbReference>
<dbReference type="NCBIfam" id="NF047832">
    <property type="entry name" value="caspase_w_EACC1"/>
    <property type="match status" value="1"/>
</dbReference>
<feature type="transmembrane region" description="Helical" evidence="2">
    <location>
        <begin position="341"/>
        <end position="366"/>
    </location>
</feature>
<dbReference type="GO" id="GO:0004197">
    <property type="term" value="F:cysteine-type endopeptidase activity"/>
    <property type="evidence" value="ECO:0007669"/>
    <property type="project" value="InterPro"/>
</dbReference>
<accession>A0A5N5W0W5</accession>
<sequence>MSDSPLRDYSRSRAVLIGVSDYRFLPPVPPAGNSLDRMAGLLTGPLCDWPAHRVHIERDPRRRGGLPDTLMTAYEDVTDVALFYFVGHGHSVEDELCLALCESPEEGYRRTTIGLPFADVRAALRACEAQTKILILDCCFAGVATQPRHCLGDGHATERLIDMTAGTGAITLAASGAYNKAGFEPDRVAPRPQTYFTKYFVDVVEQGVPGHPGGLPLNLVYARTADALARDRRPAPTCSSRHDAGRFILARNAAEPAGPFGMPQPEAPPTPPRQPASSPPQEPGFRPPTHTAFVPPRPPRPPLSRALRGPVSRAVRILLALLIIPLTWLLCLFPMQSETYGIRLLGFIGFLVLPVLGLWLSCSAVARRSGRLSKGVKIPATVGIVVHGTLALVLLIGVMNDLT</sequence>
<dbReference type="GO" id="GO:0006508">
    <property type="term" value="P:proteolysis"/>
    <property type="evidence" value="ECO:0007669"/>
    <property type="project" value="InterPro"/>
</dbReference>
<proteinExistence type="predicted"/>
<dbReference type="AlphaFoldDB" id="A0A5N5W0W5"/>
<evidence type="ECO:0000259" key="3">
    <source>
        <dbReference type="Pfam" id="PF00656"/>
    </source>
</evidence>
<gene>
    <name evidence="4" type="ORF">FRZ00_29905</name>
</gene>
<evidence type="ECO:0000256" key="2">
    <source>
        <dbReference type="SAM" id="Phobius"/>
    </source>
</evidence>
<keyword evidence="2" id="KW-0472">Membrane</keyword>
<dbReference type="InterPro" id="IPR011600">
    <property type="entry name" value="Pept_C14_caspase"/>
</dbReference>
<organism evidence="4 5">
    <name type="scientific">Streptomyces mobaraensis</name>
    <name type="common">Streptoverticillium mobaraense</name>
    <dbReference type="NCBI Taxonomy" id="35621"/>
    <lineage>
        <taxon>Bacteria</taxon>
        <taxon>Bacillati</taxon>
        <taxon>Actinomycetota</taxon>
        <taxon>Actinomycetes</taxon>
        <taxon>Kitasatosporales</taxon>
        <taxon>Streptomycetaceae</taxon>
        <taxon>Streptomyces</taxon>
    </lineage>
</organism>
<dbReference type="EMBL" id="VOKX01000116">
    <property type="protein sequence ID" value="KAB7834228.1"/>
    <property type="molecule type" value="Genomic_DNA"/>
</dbReference>
<feature type="transmembrane region" description="Helical" evidence="2">
    <location>
        <begin position="314"/>
        <end position="335"/>
    </location>
</feature>
<evidence type="ECO:0000256" key="1">
    <source>
        <dbReference type="SAM" id="MobiDB-lite"/>
    </source>
</evidence>
<dbReference type="OrthoDB" id="3542505at2"/>
<keyword evidence="5" id="KW-1185">Reference proteome</keyword>
<name>A0A5N5W0W5_STRMB</name>
<protein>
    <recommendedName>
        <fullName evidence="3">Peptidase C14 caspase domain-containing protein</fullName>
    </recommendedName>
</protein>
<evidence type="ECO:0000313" key="5">
    <source>
        <dbReference type="Proteomes" id="UP000327000"/>
    </source>
</evidence>
<keyword evidence="2" id="KW-0812">Transmembrane</keyword>
<feature type="transmembrane region" description="Helical" evidence="2">
    <location>
        <begin position="378"/>
        <end position="399"/>
    </location>
</feature>
<evidence type="ECO:0000313" key="4">
    <source>
        <dbReference type="EMBL" id="KAB7834228.1"/>
    </source>
</evidence>
<comment type="caution">
    <text evidence="4">The sequence shown here is derived from an EMBL/GenBank/DDBJ whole genome shotgun (WGS) entry which is preliminary data.</text>
</comment>
<keyword evidence="2" id="KW-1133">Transmembrane helix</keyword>
<feature type="region of interest" description="Disordered" evidence="1">
    <location>
        <begin position="258"/>
        <end position="306"/>
    </location>
</feature>
<reference evidence="4 5" key="1">
    <citation type="journal article" date="2019" name="Microb. Cell Fact.">
        <title>Exploring novel herbicidin analogues by transcriptional regulator overexpression and MS/MS molecular networking.</title>
        <authorList>
            <person name="Shi Y."/>
            <person name="Gu R."/>
            <person name="Li Y."/>
            <person name="Wang X."/>
            <person name="Ren W."/>
            <person name="Li X."/>
            <person name="Wang L."/>
            <person name="Xie Y."/>
            <person name="Hong B."/>
        </authorList>
    </citation>
    <scope>NUCLEOTIDE SEQUENCE [LARGE SCALE GENOMIC DNA]</scope>
    <source>
        <strain evidence="4 5">US-43</strain>
    </source>
</reference>
<dbReference type="Proteomes" id="UP000327000">
    <property type="component" value="Unassembled WGS sequence"/>
</dbReference>
<feature type="domain" description="Peptidase C14 caspase" evidence="3">
    <location>
        <begin position="12"/>
        <end position="151"/>
    </location>
</feature>
<feature type="compositionally biased region" description="Pro residues" evidence="1">
    <location>
        <begin position="265"/>
        <end position="286"/>
    </location>
</feature>
<dbReference type="InterPro" id="IPR029030">
    <property type="entry name" value="Caspase-like_dom_sf"/>
</dbReference>
<dbReference type="Gene3D" id="3.40.50.1460">
    <property type="match status" value="1"/>
</dbReference>